<sequence length="650" mass="69916">MSSPARAAAAIRTAGTSRATSSGPSARPILGQKRVLSDSEDTSETGAPRTKKAEPVVADTLDRKRDKRKRRKKKRKMSVVVSGEGDAQEVVPVASGSGSRTLHSGHLAIPTPPVAPLAGASHQCTTAMAAPQSSSALLTRAKSATPQLMPSSDKGKGRAPEEPDSRPPPNQTSELVDLTAEVTAKPSLIEQHEALLSTFQETLTCQICLDLMHSPYALAPCGHSACYACLVNWFSTPPADMPADELPPVWARRKICPHCRAVVRERPVLMWGIRDLVSALHKSGLVAGLLPAPPPDAVADGDADPWVNIFRPARGTRNAPFPWLAAGADAGPPPPHLVGVQDVEDGGIFRCVDCLHEIWDGVCTQCGRLYPGNPDAEDEWSDEIEEEEHLMGGSFGQLMGGLGHLLLGRGVTYDDEDEGMSAYEGFTDDEVHLGPIGGAHGHVLVGPRAPLLVDLTDDEDAAHISERDDEHGSGDDDEDEDVDMDDEEGYESSFIDDDDDNVDAGALFRFPSRGGHIRTIDLTDNESDETYGEQRSPPRQNRAVPGVQAHGSRYRIPHLGSSDNDDDGGGDGDGDGDEIVHHRRSASAIRESRTMAQAVSFRFDDDDDDDDHDLAAEVAERERDLYGDDGSVPRSGRITIFSDEDEEDED</sequence>
<dbReference type="GO" id="GO:0006513">
    <property type="term" value="P:protein monoubiquitination"/>
    <property type="evidence" value="ECO:0007669"/>
    <property type="project" value="InterPro"/>
</dbReference>
<feature type="compositionally biased region" description="Polar residues" evidence="5">
    <location>
        <begin position="131"/>
        <end position="150"/>
    </location>
</feature>
<keyword evidence="1" id="KW-0479">Metal-binding</keyword>
<dbReference type="PANTHER" id="PTHR14134:SF3">
    <property type="entry name" value="RING-CH-TYPE DOMAIN-CONTAINING PROTEIN"/>
    <property type="match status" value="1"/>
</dbReference>
<reference evidence="7 8" key="1">
    <citation type="journal article" date="2012" name="Proc. Natl. Acad. Sci. U.S.A.">
        <title>Comparative genomics of Ceriporiopsis subvermispora and Phanerochaete chrysosporium provide insight into selective ligninolysis.</title>
        <authorList>
            <person name="Fernandez-Fueyo E."/>
            <person name="Ruiz-Duenas F.J."/>
            <person name="Ferreira P."/>
            <person name="Floudas D."/>
            <person name="Hibbett D.S."/>
            <person name="Canessa P."/>
            <person name="Larrondo L.F."/>
            <person name="James T.Y."/>
            <person name="Seelenfreund D."/>
            <person name="Lobos S."/>
            <person name="Polanco R."/>
            <person name="Tello M."/>
            <person name="Honda Y."/>
            <person name="Watanabe T."/>
            <person name="Watanabe T."/>
            <person name="Ryu J.S."/>
            <person name="Kubicek C.P."/>
            <person name="Schmoll M."/>
            <person name="Gaskell J."/>
            <person name="Hammel K.E."/>
            <person name="St John F.J."/>
            <person name="Vanden Wymelenberg A."/>
            <person name="Sabat G."/>
            <person name="Splinter BonDurant S."/>
            <person name="Syed K."/>
            <person name="Yadav J.S."/>
            <person name="Doddapaneni H."/>
            <person name="Subramanian V."/>
            <person name="Lavin J.L."/>
            <person name="Oguiza J.A."/>
            <person name="Perez G."/>
            <person name="Pisabarro A.G."/>
            <person name="Ramirez L."/>
            <person name="Santoyo F."/>
            <person name="Master E."/>
            <person name="Coutinho P.M."/>
            <person name="Henrissat B."/>
            <person name="Lombard V."/>
            <person name="Magnuson J.K."/>
            <person name="Kuees U."/>
            <person name="Hori C."/>
            <person name="Igarashi K."/>
            <person name="Samejima M."/>
            <person name="Held B.W."/>
            <person name="Barry K.W."/>
            <person name="LaButti K.M."/>
            <person name="Lapidus A."/>
            <person name="Lindquist E.A."/>
            <person name="Lucas S.M."/>
            <person name="Riley R."/>
            <person name="Salamov A.A."/>
            <person name="Hoffmeister D."/>
            <person name="Schwenk D."/>
            <person name="Hadar Y."/>
            <person name="Yarden O."/>
            <person name="de Vries R.P."/>
            <person name="Wiebenga A."/>
            <person name="Stenlid J."/>
            <person name="Eastwood D."/>
            <person name="Grigoriev I.V."/>
            <person name="Berka R.M."/>
            <person name="Blanchette R.A."/>
            <person name="Kersten P."/>
            <person name="Martinez A.T."/>
            <person name="Vicuna R."/>
            <person name="Cullen D."/>
        </authorList>
    </citation>
    <scope>NUCLEOTIDE SEQUENCE [LARGE SCALE GENOMIC DNA]</scope>
    <source>
        <strain evidence="7 8">B</strain>
    </source>
</reference>
<dbReference type="InterPro" id="IPR027370">
    <property type="entry name" value="Znf-RING_euk"/>
</dbReference>
<feature type="compositionally biased region" description="Acidic residues" evidence="5">
    <location>
        <begin position="475"/>
        <end position="502"/>
    </location>
</feature>
<evidence type="ECO:0000313" key="7">
    <source>
        <dbReference type="EMBL" id="EMD37088.1"/>
    </source>
</evidence>
<dbReference type="InterPro" id="IPR039577">
    <property type="entry name" value="Rad18"/>
</dbReference>
<dbReference type="GO" id="GO:0061630">
    <property type="term" value="F:ubiquitin protein ligase activity"/>
    <property type="evidence" value="ECO:0007669"/>
    <property type="project" value="InterPro"/>
</dbReference>
<protein>
    <recommendedName>
        <fullName evidence="6">RING-type domain-containing protein</fullName>
    </recommendedName>
</protein>
<feature type="region of interest" description="Disordered" evidence="5">
    <location>
        <begin position="131"/>
        <end position="173"/>
    </location>
</feature>
<dbReference type="PANTHER" id="PTHR14134">
    <property type="entry name" value="E3 UBIQUITIN-PROTEIN LIGASE RAD18"/>
    <property type="match status" value="1"/>
</dbReference>
<feature type="compositionally biased region" description="Basic and acidic residues" evidence="5">
    <location>
        <begin position="465"/>
        <end position="474"/>
    </location>
</feature>
<dbReference type="InterPro" id="IPR013083">
    <property type="entry name" value="Znf_RING/FYVE/PHD"/>
</dbReference>
<dbReference type="GO" id="GO:0006301">
    <property type="term" value="P:DNA damage tolerance"/>
    <property type="evidence" value="ECO:0007669"/>
    <property type="project" value="InterPro"/>
</dbReference>
<dbReference type="Pfam" id="PF13445">
    <property type="entry name" value="zf-RING_UBOX"/>
    <property type="match status" value="1"/>
</dbReference>
<feature type="region of interest" description="Disordered" evidence="5">
    <location>
        <begin position="465"/>
        <end position="593"/>
    </location>
</feature>
<dbReference type="HOGENOM" id="CLU_018730_0_0_1"/>
<dbReference type="OrthoDB" id="6105938at2759"/>
<organism evidence="7 8">
    <name type="scientific">Ceriporiopsis subvermispora (strain B)</name>
    <name type="common">White-rot fungus</name>
    <name type="synonym">Gelatoporia subvermispora</name>
    <dbReference type="NCBI Taxonomy" id="914234"/>
    <lineage>
        <taxon>Eukaryota</taxon>
        <taxon>Fungi</taxon>
        <taxon>Dikarya</taxon>
        <taxon>Basidiomycota</taxon>
        <taxon>Agaricomycotina</taxon>
        <taxon>Agaricomycetes</taxon>
        <taxon>Polyporales</taxon>
        <taxon>Gelatoporiaceae</taxon>
        <taxon>Gelatoporia</taxon>
    </lineage>
</organism>
<keyword evidence="3" id="KW-0862">Zinc</keyword>
<feature type="compositionally biased region" description="Basic residues" evidence="5">
    <location>
        <begin position="65"/>
        <end position="77"/>
    </location>
</feature>
<evidence type="ECO:0000256" key="3">
    <source>
        <dbReference type="ARBA" id="ARBA00022833"/>
    </source>
</evidence>
<evidence type="ECO:0000256" key="1">
    <source>
        <dbReference type="ARBA" id="ARBA00022723"/>
    </source>
</evidence>
<keyword evidence="2 4" id="KW-0863">Zinc-finger</keyword>
<dbReference type="GO" id="GO:0003697">
    <property type="term" value="F:single-stranded DNA binding"/>
    <property type="evidence" value="ECO:0007669"/>
    <property type="project" value="InterPro"/>
</dbReference>
<accession>M2QJ66</accession>
<dbReference type="Gene3D" id="3.30.40.10">
    <property type="entry name" value="Zinc/RING finger domain, C3HC4 (zinc finger)"/>
    <property type="match status" value="1"/>
</dbReference>
<dbReference type="SUPFAM" id="SSF57850">
    <property type="entry name" value="RING/U-box"/>
    <property type="match status" value="1"/>
</dbReference>
<dbReference type="EMBL" id="KB445797">
    <property type="protein sequence ID" value="EMD37088.1"/>
    <property type="molecule type" value="Genomic_DNA"/>
</dbReference>
<feature type="region of interest" description="Disordered" evidence="5">
    <location>
        <begin position="620"/>
        <end position="650"/>
    </location>
</feature>
<dbReference type="AlphaFoldDB" id="M2QJ66"/>
<dbReference type="SMART" id="SM00184">
    <property type="entry name" value="RING"/>
    <property type="match status" value="1"/>
</dbReference>
<dbReference type="GO" id="GO:0008270">
    <property type="term" value="F:zinc ion binding"/>
    <property type="evidence" value="ECO:0007669"/>
    <property type="project" value="UniProtKB-KW"/>
</dbReference>
<feature type="domain" description="RING-type" evidence="6">
    <location>
        <begin position="205"/>
        <end position="260"/>
    </location>
</feature>
<feature type="compositionally biased region" description="Low complexity" evidence="5">
    <location>
        <begin position="1"/>
        <end position="28"/>
    </location>
</feature>
<dbReference type="STRING" id="914234.M2QJ66"/>
<name>M2QJ66_CERS8</name>
<evidence type="ECO:0000313" key="8">
    <source>
        <dbReference type="Proteomes" id="UP000016930"/>
    </source>
</evidence>
<feature type="region of interest" description="Disordered" evidence="5">
    <location>
        <begin position="1"/>
        <end position="85"/>
    </location>
</feature>
<proteinExistence type="predicted"/>
<evidence type="ECO:0000256" key="5">
    <source>
        <dbReference type="SAM" id="MobiDB-lite"/>
    </source>
</evidence>
<keyword evidence="8" id="KW-1185">Reference proteome</keyword>
<dbReference type="InterPro" id="IPR001841">
    <property type="entry name" value="Znf_RING"/>
</dbReference>
<feature type="compositionally biased region" description="Acidic residues" evidence="5">
    <location>
        <begin position="563"/>
        <end position="577"/>
    </location>
</feature>
<dbReference type="Proteomes" id="UP000016930">
    <property type="component" value="Unassembled WGS sequence"/>
</dbReference>
<evidence type="ECO:0000259" key="6">
    <source>
        <dbReference type="PROSITE" id="PS50089"/>
    </source>
</evidence>
<evidence type="ECO:0000256" key="4">
    <source>
        <dbReference type="PROSITE-ProRule" id="PRU00175"/>
    </source>
</evidence>
<feature type="compositionally biased region" description="Basic and acidic residues" evidence="5">
    <location>
        <begin position="153"/>
        <end position="165"/>
    </location>
</feature>
<gene>
    <name evidence="7" type="ORF">CERSUDRAFT_114989</name>
</gene>
<dbReference type="PROSITE" id="PS50089">
    <property type="entry name" value="ZF_RING_2"/>
    <property type="match status" value="1"/>
</dbReference>
<evidence type="ECO:0000256" key="2">
    <source>
        <dbReference type="ARBA" id="ARBA00022771"/>
    </source>
</evidence>